<evidence type="ECO:0000313" key="1">
    <source>
        <dbReference type="EMBL" id="PLL40888.1"/>
    </source>
</evidence>
<protein>
    <submittedName>
        <fullName evidence="1">Uncharacterized protein</fullName>
    </submittedName>
</protein>
<comment type="caution">
    <text evidence="1">The sequence shown here is derived from an EMBL/GenBank/DDBJ whole genome shotgun (WGS) entry which is preliminary data.</text>
</comment>
<reference evidence="1 2" key="1">
    <citation type="submission" date="2017-11" db="EMBL/GenBank/DDBJ databases">
        <authorList>
            <person name="Han C.G."/>
        </authorList>
    </citation>
    <scope>NUCLEOTIDE SEQUENCE [LARGE SCALE GENOMIC DNA]</scope>
    <source>
        <strain evidence="1 2">A11</strain>
    </source>
</reference>
<evidence type="ECO:0000313" key="2">
    <source>
        <dbReference type="Proteomes" id="UP000234505"/>
    </source>
</evidence>
<dbReference type="RefSeq" id="WP_023341984.1">
    <property type="nucleotide sequence ID" value="NZ_JAOCJP010000025.1"/>
</dbReference>
<dbReference type="Proteomes" id="UP000234505">
    <property type="component" value="Unassembled WGS sequence"/>
</dbReference>
<organism evidence="1 2">
    <name type="scientific">Klebsiella michiganensis</name>
    <dbReference type="NCBI Taxonomy" id="1134687"/>
    <lineage>
        <taxon>Bacteria</taxon>
        <taxon>Pseudomonadati</taxon>
        <taxon>Pseudomonadota</taxon>
        <taxon>Gammaproteobacteria</taxon>
        <taxon>Enterobacterales</taxon>
        <taxon>Enterobacteriaceae</taxon>
        <taxon>Klebsiella/Raoultella group</taxon>
        <taxon>Klebsiella</taxon>
    </lineage>
</organism>
<accession>A0A2J4RC36</accession>
<dbReference type="EMBL" id="PIDS01000315">
    <property type="protein sequence ID" value="PLL40888.1"/>
    <property type="molecule type" value="Genomic_DNA"/>
</dbReference>
<sequence>MNYTEHSIKLLNEEEAAKHSPFGIAYALSTKYPLMDSKHCQIISEALFLTGIETSLYERRYCSPLNAVASDIHFTAEELDTLAELLEAFKDISKRKGK</sequence>
<gene>
    <name evidence="1" type="ORF">CWN50_11515</name>
</gene>
<proteinExistence type="predicted"/>
<reference evidence="1 2" key="2">
    <citation type="submission" date="2018-01" db="EMBL/GenBank/DDBJ databases">
        <title>Genomic study of Klebsiella pneumoniae.</title>
        <authorList>
            <person name="Yang Y."/>
            <person name="Bicalho R."/>
        </authorList>
    </citation>
    <scope>NUCLEOTIDE SEQUENCE [LARGE SCALE GENOMIC DNA]</scope>
    <source>
        <strain evidence="1 2">A11</strain>
    </source>
</reference>
<dbReference type="AlphaFoldDB" id="A0A2J4RC36"/>
<name>A0A2J4RC36_9ENTR</name>